<comment type="caution">
    <text evidence="2">The sequence shown here is derived from an EMBL/GenBank/DDBJ whole genome shotgun (WGS) entry which is preliminary data.</text>
</comment>
<dbReference type="InterPro" id="IPR049163">
    <property type="entry name" value="Pif1-like_2B_dom"/>
</dbReference>
<keyword evidence="3" id="KW-1185">Reference proteome</keyword>
<protein>
    <recommendedName>
        <fullName evidence="1">DNA helicase Pif1-like 2B domain-containing protein</fullName>
    </recommendedName>
</protein>
<organism evidence="2 3">
    <name type="scientific">Dryococelus australis</name>
    <dbReference type="NCBI Taxonomy" id="614101"/>
    <lineage>
        <taxon>Eukaryota</taxon>
        <taxon>Metazoa</taxon>
        <taxon>Ecdysozoa</taxon>
        <taxon>Arthropoda</taxon>
        <taxon>Hexapoda</taxon>
        <taxon>Insecta</taxon>
        <taxon>Pterygota</taxon>
        <taxon>Neoptera</taxon>
        <taxon>Polyneoptera</taxon>
        <taxon>Phasmatodea</taxon>
        <taxon>Verophasmatodea</taxon>
        <taxon>Anareolatae</taxon>
        <taxon>Phasmatidae</taxon>
        <taxon>Eurycanthinae</taxon>
        <taxon>Dryococelus</taxon>
    </lineage>
</organism>
<gene>
    <name evidence="2" type="ORF">PR048_010158</name>
</gene>
<evidence type="ECO:0000259" key="1">
    <source>
        <dbReference type="Pfam" id="PF21530"/>
    </source>
</evidence>
<dbReference type="Proteomes" id="UP001159363">
    <property type="component" value="Chromosome 3"/>
</dbReference>
<proteinExistence type="predicted"/>
<name>A0ABQ9I2Y6_9NEOP</name>
<evidence type="ECO:0000313" key="2">
    <source>
        <dbReference type="EMBL" id="KAJ8890649.1"/>
    </source>
</evidence>
<evidence type="ECO:0000313" key="3">
    <source>
        <dbReference type="Proteomes" id="UP001159363"/>
    </source>
</evidence>
<dbReference type="Pfam" id="PF21530">
    <property type="entry name" value="Pif1_2B_dom"/>
    <property type="match status" value="1"/>
</dbReference>
<sequence>MNTIINEEESVHFPVEFLNSIVALGLPAHKIQLKIGVLIMLLRNLNPENFGSCITKKKSSWNLKFKPAVVKGTQFLYYGSLSSQLTNLYNLKGFSSPLVNVS</sequence>
<dbReference type="EMBL" id="JARBHB010000003">
    <property type="protein sequence ID" value="KAJ8890649.1"/>
    <property type="molecule type" value="Genomic_DNA"/>
</dbReference>
<accession>A0ABQ9I2Y6</accession>
<reference evidence="2 3" key="1">
    <citation type="submission" date="2023-02" db="EMBL/GenBank/DDBJ databases">
        <title>LHISI_Scaffold_Assembly.</title>
        <authorList>
            <person name="Stuart O.P."/>
            <person name="Cleave R."/>
            <person name="Magrath M.J.L."/>
            <person name="Mikheyev A.S."/>
        </authorList>
    </citation>
    <scope>NUCLEOTIDE SEQUENCE [LARGE SCALE GENOMIC DNA]</scope>
    <source>
        <strain evidence="2">Daus_M_001</strain>
        <tissue evidence="2">Leg muscle</tissue>
    </source>
</reference>
<feature type="domain" description="DNA helicase Pif1-like 2B" evidence="1">
    <location>
        <begin position="16"/>
        <end position="48"/>
    </location>
</feature>